<feature type="transmembrane region" description="Helical" evidence="1">
    <location>
        <begin position="7"/>
        <end position="27"/>
    </location>
</feature>
<dbReference type="STRING" id="886738.Nlim_1791"/>
<evidence type="ECO:0000313" key="2">
    <source>
        <dbReference type="EMBL" id="EGG41332.1"/>
    </source>
</evidence>
<organism evidence="2">
    <name type="scientific">Candidatus Nitrosarchaeum limnium SFB1</name>
    <dbReference type="NCBI Taxonomy" id="886738"/>
    <lineage>
        <taxon>Archaea</taxon>
        <taxon>Nitrososphaerota</taxon>
        <taxon>Nitrososphaeria</taxon>
        <taxon>Nitrosopumilales</taxon>
        <taxon>Nitrosopumilaceae</taxon>
        <taxon>Nitrosarchaeum</taxon>
    </lineage>
</organism>
<name>F3KMP0_9ARCH</name>
<evidence type="ECO:0000256" key="1">
    <source>
        <dbReference type="SAM" id="Phobius"/>
    </source>
</evidence>
<dbReference type="Proteomes" id="UP000004348">
    <property type="component" value="Chromosome"/>
</dbReference>
<gene>
    <name evidence="2" type="ORF">Nlim_1791</name>
</gene>
<proteinExistence type="predicted"/>
<reference evidence="2" key="1">
    <citation type="journal article" date="2011" name="PLoS ONE">
        <title>Genome of a low-salinity ammonia-oxidizing archaeon determined by single-cell and metagenomic analysis.</title>
        <authorList>
            <person name="Blainey P.C."/>
            <person name="Mosier A.C."/>
            <person name="Potanina A."/>
            <person name="Francis C.A."/>
            <person name="Quake S.R."/>
        </authorList>
    </citation>
    <scope>NUCLEOTIDE SEQUENCE [LARGE SCALE GENOMIC DNA]</scope>
    <source>
        <strain evidence="2">SFB1</strain>
    </source>
</reference>
<dbReference type="HOGENOM" id="CLU_112308_0_0_2"/>
<protein>
    <submittedName>
        <fullName evidence="2">Uncharacterized protein</fullName>
    </submittedName>
</protein>
<keyword evidence="1" id="KW-0812">Transmembrane</keyword>
<sequence>MASKKGIAVTVIILATITAVSFLFWVIPQENPSTLIVSDYENYLDGVKKIHQVLQESIDTEFQDLLDGKTTPDDYNSVADITSSQVTGQITEFITSKPPEKWQESYISYMEALKKFNEYIIETKVVANMLKEGQNSIDTIQKIESLKLESQELIKKSDNSRP</sequence>
<dbReference type="AlphaFoldDB" id="F3KMP0"/>
<keyword evidence="1" id="KW-0472">Membrane</keyword>
<accession>F3KMP0</accession>
<dbReference type="PATRIC" id="fig|886738.10.peg.1925"/>
<comment type="caution">
    <text evidence="2">The sequence shown here is derived from an EMBL/GenBank/DDBJ whole genome shotgun (WGS) entry which is preliminary data.</text>
</comment>
<dbReference type="EMBL" id="AEGP01000065">
    <property type="protein sequence ID" value="EGG41332.1"/>
    <property type="molecule type" value="Genomic_DNA"/>
</dbReference>
<keyword evidence="1" id="KW-1133">Transmembrane helix</keyword>